<feature type="region of interest" description="Disordered" evidence="1">
    <location>
        <begin position="24"/>
        <end position="51"/>
    </location>
</feature>
<reference evidence="3 4" key="1">
    <citation type="submission" date="2016-07" db="EMBL/GenBank/DDBJ databases">
        <title>Characterization of isolates of Eisenbergiella tayi derived from blood cultures, using whole genome sequencing.</title>
        <authorList>
            <person name="Burdz T."/>
            <person name="Wiebe D."/>
            <person name="Huynh C."/>
            <person name="Bernard K."/>
        </authorList>
    </citation>
    <scope>NUCLEOTIDE SEQUENCE [LARGE SCALE GENOMIC DNA]</scope>
    <source>
        <strain evidence="3 4">NML 110608</strain>
    </source>
</reference>
<name>A0A1E3AJ75_9FIRM</name>
<dbReference type="AlphaFoldDB" id="A0A1E3AJ75"/>
<feature type="compositionally biased region" description="Low complexity" evidence="1">
    <location>
        <begin position="35"/>
        <end position="51"/>
    </location>
</feature>
<evidence type="ECO:0000256" key="2">
    <source>
        <dbReference type="SAM" id="SignalP"/>
    </source>
</evidence>
<dbReference type="PANTHER" id="PTHR43649">
    <property type="entry name" value="ARABINOSE-BINDING PROTEIN-RELATED"/>
    <property type="match status" value="1"/>
</dbReference>
<proteinExistence type="predicted"/>
<feature type="chain" id="PRO_5038813750" evidence="2">
    <location>
        <begin position="21"/>
        <end position="441"/>
    </location>
</feature>
<dbReference type="EMBL" id="MCGH01000001">
    <property type="protein sequence ID" value="ODM08774.1"/>
    <property type="molecule type" value="Genomic_DNA"/>
</dbReference>
<organism evidence="3 4">
    <name type="scientific">Eisenbergiella tayi</name>
    <dbReference type="NCBI Taxonomy" id="1432052"/>
    <lineage>
        <taxon>Bacteria</taxon>
        <taxon>Bacillati</taxon>
        <taxon>Bacillota</taxon>
        <taxon>Clostridia</taxon>
        <taxon>Lachnospirales</taxon>
        <taxon>Lachnospiraceae</taxon>
        <taxon>Eisenbergiella</taxon>
    </lineage>
</organism>
<dbReference type="InterPro" id="IPR050490">
    <property type="entry name" value="Bact_solute-bd_prot1"/>
</dbReference>
<evidence type="ECO:0000313" key="4">
    <source>
        <dbReference type="Proteomes" id="UP000094067"/>
    </source>
</evidence>
<dbReference type="SUPFAM" id="SSF53850">
    <property type="entry name" value="Periplasmic binding protein-like II"/>
    <property type="match status" value="1"/>
</dbReference>
<dbReference type="RefSeq" id="WP_069151068.1">
    <property type="nucleotide sequence ID" value="NZ_MCGH01000001.1"/>
</dbReference>
<comment type="caution">
    <text evidence="3">The sequence shown here is derived from an EMBL/GenBank/DDBJ whole genome shotgun (WGS) entry which is preliminary data.</text>
</comment>
<dbReference type="InterPro" id="IPR006059">
    <property type="entry name" value="SBP"/>
</dbReference>
<protein>
    <submittedName>
        <fullName evidence="3">Multiple sugar-binding protein</fullName>
    </submittedName>
</protein>
<dbReference type="Gene3D" id="3.40.190.10">
    <property type="entry name" value="Periplasmic binding protein-like II"/>
    <property type="match status" value="2"/>
</dbReference>
<keyword evidence="2" id="KW-0732">Signal</keyword>
<dbReference type="Pfam" id="PF13416">
    <property type="entry name" value="SBP_bac_8"/>
    <property type="match status" value="1"/>
</dbReference>
<dbReference type="PROSITE" id="PS51257">
    <property type="entry name" value="PROKAR_LIPOPROTEIN"/>
    <property type="match status" value="1"/>
</dbReference>
<sequence>MKRKLLAVLLTCCMTAGMLAGCGGSSKEAGNAQPEQEGAGASAQAGTEAAAESTGENITIEFFNQKQEEAAQQAYRNAAEEFHKEYPNITVEINTVPDSDKVLTARMAAGDVPVVFHGKPTSQAFFESAEAGYCMDLTDQPFIEKAIPSLLEAVKSEDGKVYAMPYSQNFMGVFYNMDIFEEQNLDIPETWDEFMELCGKLKDAGIQPLEESYKDTGMAGHYRGGAMAALFPDGALWLAECAQDPEKKPSDNPDYRTFAEKAIQIMDYCNEDVFGIPQTQAMENFANGKAAMMIYGSYGRGTFLVANPDLNLGVFPIPGLTKDSGLVYAGVDACFCVSGKATPEEQDAGLKWIEFLSRPENAQKWSDTEGAPSAIDGVQYGSEGSLPMLNRIKEGKVREWKAYYDSRFSDTEAFQGLLMDRDVDKFLKNADEVWANAHVSG</sequence>
<gene>
    <name evidence="3" type="primary">msmE_6</name>
    <name evidence="3" type="ORF">BEI61_00403</name>
</gene>
<evidence type="ECO:0000313" key="3">
    <source>
        <dbReference type="EMBL" id="ODM08774.1"/>
    </source>
</evidence>
<accession>A0A1E3AJ75</accession>
<dbReference type="Proteomes" id="UP000094067">
    <property type="component" value="Unassembled WGS sequence"/>
</dbReference>
<feature type="signal peptide" evidence="2">
    <location>
        <begin position="1"/>
        <end position="20"/>
    </location>
</feature>
<evidence type="ECO:0000256" key="1">
    <source>
        <dbReference type="SAM" id="MobiDB-lite"/>
    </source>
</evidence>